<name>A0ACA9LJD0_9GLOM</name>
<comment type="caution">
    <text evidence="1">The sequence shown here is derived from an EMBL/GenBank/DDBJ whole genome shotgun (WGS) entry which is preliminary data.</text>
</comment>
<protein>
    <submittedName>
        <fullName evidence="1">15315_t:CDS:1</fullName>
    </submittedName>
</protein>
<feature type="non-terminal residue" evidence="1">
    <location>
        <position position="1"/>
    </location>
</feature>
<evidence type="ECO:0000313" key="2">
    <source>
        <dbReference type="Proteomes" id="UP000789525"/>
    </source>
</evidence>
<accession>A0ACA9LJD0</accession>
<gene>
    <name evidence="1" type="ORF">ACOLOM_LOCUS4014</name>
</gene>
<proteinExistence type="predicted"/>
<keyword evidence="2" id="KW-1185">Reference proteome</keyword>
<organism evidence="1 2">
    <name type="scientific">Acaulospora colombiana</name>
    <dbReference type="NCBI Taxonomy" id="27376"/>
    <lineage>
        <taxon>Eukaryota</taxon>
        <taxon>Fungi</taxon>
        <taxon>Fungi incertae sedis</taxon>
        <taxon>Mucoromycota</taxon>
        <taxon>Glomeromycotina</taxon>
        <taxon>Glomeromycetes</taxon>
        <taxon>Diversisporales</taxon>
        <taxon>Acaulosporaceae</taxon>
        <taxon>Acaulospora</taxon>
    </lineage>
</organism>
<reference evidence="1" key="1">
    <citation type="submission" date="2021-06" db="EMBL/GenBank/DDBJ databases">
        <authorList>
            <person name="Kallberg Y."/>
            <person name="Tangrot J."/>
            <person name="Rosling A."/>
        </authorList>
    </citation>
    <scope>NUCLEOTIDE SEQUENCE</scope>
    <source>
        <strain evidence="1">CL356</strain>
    </source>
</reference>
<sequence>RSDHFINHTRMQLNEEGLPFVEIVEKEEESESEKRGPTMENDQGELKQTETQEKRTMSVEDEQLFDALIKDEELEETIDSDDDEDFEGSESSDYEDKWEEETTSEVHDKSRRTKKVTFADQTLSPKSKPSESSPPNLSMIDIYNKMLQDMRKTDDVSFMIEEVTHPTEDLSAKEIGKLNLGHNLGDAKTSASSVKRVEEVKGKVIRNKKFDAKSVEEQAVKNKVIEKEIPPEEQDADSIENEIWMKEIASEYHQKRLDLISQQGELSPPSETGTFGIKIPGYTQVQDTSSVVNSSQPTTDKPKKVSRFKAARLKGQLE</sequence>
<dbReference type="Proteomes" id="UP000789525">
    <property type="component" value="Unassembled WGS sequence"/>
</dbReference>
<dbReference type="EMBL" id="CAJVPT010006317">
    <property type="protein sequence ID" value="CAG8529571.1"/>
    <property type="molecule type" value="Genomic_DNA"/>
</dbReference>
<evidence type="ECO:0000313" key="1">
    <source>
        <dbReference type="EMBL" id="CAG8529571.1"/>
    </source>
</evidence>